<dbReference type="PANTHER" id="PTHR42103">
    <property type="entry name" value="ALPHA/BETA-HYDROLASES SUPERFAMILY PROTEIN"/>
    <property type="match status" value="1"/>
</dbReference>
<organism evidence="1 2">
    <name type="scientific">Choiromyces venosus 120613-1</name>
    <dbReference type="NCBI Taxonomy" id="1336337"/>
    <lineage>
        <taxon>Eukaryota</taxon>
        <taxon>Fungi</taxon>
        <taxon>Dikarya</taxon>
        <taxon>Ascomycota</taxon>
        <taxon>Pezizomycotina</taxon>
        <taxon>Pezizomycetes</taxon>
        <taxon>Pezizales</taxon>
        <taxon>Tuberaceae</taxon>
        <taxon>Choiromyces</taxon>
    </lineage>
</organism>
<reference evidence="1 2" key="1">
    <citation type="journal article" date="2018" name="Nat. Ecol. Evol.">
        <title>Pezizomycetes genomes reveal the molecular basis of ectomycorrhizal truffle lifestyle.</title>
        <authorList>
            <person name="Murat C."/>
            <person name="Payen T."/>
            <person name="Noel B."/>
            <person name="Kuo A."/>
            <person name="Morin E."/>
            <person name="Chen J."/>
            <person name="Kohler A."/>
            <person name="Krizsan K."/>
            <person name="Balestrini R."/>
            <person name="Da Silva C."/>
            <person name="Montanini B."/>
            <person name="Hainaut M."/>
            <person name="Levati E."/>
            <person name="Barry K.W."/>
            <person name="Belfiori B."/>
            <person name="Cichocki N."/>
            <person name="Clum A."/>
            <person name="Dockter R.B."/>
            <person name="Fauchery L."/>
            <person name="Guy J."/>
            <person name="Iotti M."/>
            <person name="Le Tacon F."/>
            <person name="Lindquist E.A."/>
            <person name="Lipzen A."/>
            <person name="Malagnac F."/>
            <person name="Mello A."/>
            <person name="Molinier V."/>
            <person name="Miyauchi S."/>
            <person name="Poulain J."/>
            <person name="Riccioni C."/>
            <person name="Rubini A."/>
            <person name="Sitrit Y."/>
            <person name="Splivallo R."/>
            <person name="Traeger S."/>
            <person name="Wang M."/>
            <person name="Zifcakova L."/>
            <person name="Wipf D."/>
            <person name="Zambonelli A."/>
            <person name="Paolocci F."/>
            <person name="Nowrousian M."/>
            <person name="Ottonello S."/>
            <person name="Baldrian P."/>
            <person name="Spatafora J.W."/>
            <person name="Henrissat B."/>
            <person name="Nagy L.G."/>
            <person name="Aury J.M."/>
            <person name="Wincker P."/>
            <person name="Grigoriev I.V."/>
            <person name="Bonfante P."/>
            <person name="Martin F.M."/>
        </authorList>
    </citation>
    <scope>NUCLEOTIDE SEQUENCE [LARGE SCALE GENOMIC DNA]</scope>
    <source>
        <strain evidence="1 2">120613-1</strain>
    </source>
</reference>
<dbReference type="Gene3D" id="3.40.50.1820">
    <property type="entry name" value="alpha/beta hydrolase"/>
    <property type="match status" value="1"/>
</dbReference>
<accession>A0A3N4JG73</accession>
<name>A0A3N4JG73_9PEZI</name>
<dbReference type="EMBL" id="ML120406">
    <property type="protein sequence ID" value="RPA97233.1"/>
    <property type="molecule type" value="Genomic_DNA"/>
</dbReference>
<evidence type="ECO:0000313" key="1">
    <source>
        <dbReference type="EMBL" id="RPA97233.1"/>
    </source>
</evidence>
<gene>
    <name evidence="1" type="ORF">L873DRAFT_1810047</name>
</gene>
<sequence length="361" mass="40031">MPTPSLNLQIPSYHDAHLLDARVYLPASYNSPTTQHWHRKVAIIGHPYAPLGGSYDDHVVLKVVQTLLRAGWVVSTFNFRGAHGKGRTSWTGKLEVKDFVSVVVWCLAYVQSLPPPVVPVSASSPRLAVPPSPLRVFPEGKEVVVEKCEAEEEEEMEVLIGGYSYGSLIASLTPPVPDVLELLETPPASAPTFAKALLTAKESARRWLDTHSSTRTSYSGTFNRAAVHAALQQEENRKLECEQANHGVDKKWKVTARYLLVSPLLPPISSFMMGFAGMKAWGLGRGSVDEREKGIETASARVLAVYGDGDTFTGIRKYRKWREKMECERWRGVEVGGAGHFWHEEGVMEILVGEVEEWARV</sequence>
<keyword evidence="2" id="KW-1185">Reference proteome</keyword>
<dbReference type="AlphaFoldDB" id="A0A3N4JG73"/>
<dbReference type="Proteomes" id="UP000276215">
    <property type="component" value="Unassembled WGS sequence"/>
</dbReference>
<dbReference type="SUPFAM" id="SSF53474">
    <property type="entry name" value="alpha/beta-Hydrolases"/>
    <property type="match status" value="2"/>
</dbReference>
<dbReference type="PANTHER" id="PTHR42103:SF2">
    <property type="entry name" value="AB HYDROLASE-1 DOMAIN-CONTAINING PROTEIN"/>
    <property type="match status" value="1"/>
</dbReference>
<proteinExistence type="predicted"/>
<evidence type="ECO:0008006" key="3">
    <source>
        <dbReference type="Google" id="ProtNLM"/>
    </source>
</evidence>
<dbReference type="OrthoDB" id="10260961at2759"/>
<dbReference type="STRING" id="1336337.A0A3N4JG73"/>
<evidence type="ECO:0000313" key="2">
    <source>
        <dbReference type="Proteomes" id="UP000276215"/>
    </source>
</evidence>
<dbReference type="InterPro" id="IPR029058">
    <property type="entry name" value="AB_hydrolase_fold"/>
</dbReference>
<protein>
    <recommendedName>
        <fullName evidence="3">Alpha/beta-hydrolase</fullName>
    </recommendedName>
</protein>